<protein>
    <submittedName>
        <fullName evidence="3">DUF1640 domain-containing protein</fullName>
    </submittedName>
</protein>
<evidence type="ECO:0000313" key="4">
    <source>
        <dbReference type="Proteomes" id="UP000448575"/>
    </source>
</evidence>
<evidence type="ECO:0000313" key="3">
    <source>
        <dbReference type="EMBL" id="MYN00985.1"/>
    </source>
</evidence>
<gene>
    <name evidence="3" type="ORF">GTP41_02630</name>
</gene>
<dbReference type="EMBL" id="WWCJ01000002">
    <property type="protein sequence ID" value="MYN00985.1"/>
    <property type="molecule type" value="Genomic_DNA"/>
</dbReference>
<evidence type="ECO:0000256" key="2">
    <source>
        <dbReference type="SAM" id="Phobius"/>
    </source>
</evidence>
<keyword evidence="2" id="KW-1133">Transmembrane helix</keyword>
<feature type="coiled-coil region" evidence="1">
    <location>
        <begin position="109"/>
        <end position="140"/>
    </location>
</feature>
<keyword evidence="1" id="KW-0175">Coiled coil</keyword>
<keyword evidence="2" id="KW-0812">Transmembrane</keyword>
<dbReference type="Gene3D" id="1.20.120.20">
    <property type="entry name" value="Apolipoprotein"/>
    <property type="match status" value="1"/>
</dbReference>
<comment type="caution">
    <text evidence="3">The sequence shown here is derived from an EMBL/GenBank/DDBJ whole genome shotgun (WGS) entry which is preliminary data.</text>
</comment>
<reference evidence="3 4" key="1">
    <citation type="submission" date="2019-12" db="EMBL/GenBank/DDBJ databases">
        <title>Novel species isolated from a subtropical stream in China.</title>
        <authorList>
            <person name="Lu H."/>
        </authorList>
    </citation>
    <scope>NUCLEOTIDE SEQUENCE [LARGE SCALE GENOMIC DNA]</scope>
    <source>
        <strain evidence="3 4">DS3</strain>
    </source>
</reference>
<dbReference type="AlphaFoldDB" id="A0A6N9HDN6"/>
<accession>A0A6N9HDN6</accession>
<dbReference type="Proteomes" id="UP000448575">
    <property type="component" value="Unassembled WGS sequence"/>
</dbReference>
<dbReference type="SUPFAM" id="SSF58113">
    <property type="entry name" value="Apolipoprotein A-I"/>
    <property type="match status" value="1"/>
</dbReference>
<keyword evidence="4" id="KW-1185">Reference proteome</keyword>
<sequence length="169" mass="18753">MPNTIDPLDYEERLTQAGVPAEQAHVHAEAIGQVKSELDAIDERAKATRIENRVDQGFAKVEKDLDAMHGKIDTCLAELNSKIDTGLAELNSKIDTGLAELNTKIDTGLAELNTKIDRTRAELDAKIDQTRVELEAQMQKIKWETICWTIGIVISICSLQGFIIVNVLR</sequence>
<name>A0A6N9HDN6_9BURK</name>
<organism evidence="3 4">
    <name type="scientific">Pseudoduganella guangdongensis</name>
    <dbReference type="NCBI Taxonomy" id="2692179"/>
    <lineage>
        <taxon>Bacteria</taxon>
        <taxon>Pseudomonadati</taxon>
        <taxon>Pseudomonadota</taxon>
        <taxon>Betaproteobacteria</taxon>
        <taxon>Burkholderiales</taxon>
        <taxon>Oxalobacteraceae</taxon>
        <taxon>Telluria group</taxon>
        <taxon>Pseudoduganella</taxon>
    </lineage>
</organism>
<evidence type="ECO:0000256" key="1">
    <source>
        <dbReference type="SAM" id="Coils"/>
    </source>
</evidence>
<feature type="transmembrane region" description="Helical" evidence="2">
    <location>
        <begin position="146"/>
        <end position="168"/>
    </location>
</feature>
<dbReference type="RefSeq" id="WP_161024014.1">
    <property type="nucleotide sequence ID" value="NZ_WWCJ01000002.1"/>
</dbReference>
<proteinExistence type="predicted"/>
<keyword evidence="2" id="KW-0472">Membrane</keyword>